<sequence>MSKILSIDYGMKKSGIAFTNKKKNIIFGAKNLKINNLLSNVIKYIIRYNIKYIVIGWPLNFQNKNFKIVFFIKKFLLLLINKFPNLSYNFIDERFTTSYIKKITKIKKNININYLSAIIILKSFLKINNYV</sequence>
<dbReference type="EMBL" id="CP157893">
    <property type="protein sequence ID" value="XBT18220.1"/>
    <property type="molecule type" value="Genomic_DNA"/>
</dbReference>
<keyword evidence="1" id="KW-0963">Cytoplasm</keyword>
<dbReference type="InterPro" id="IPR012337">
    <property type="entry name" value="RNaseH-like_sf"/>
</dbReference>
<dbReference type="GO" id="GO:0016788">
    <property type="term" value="F:hydrolase activity, acting on ester bonds"/>
    <property type="evidence" value="ECO:0007669"/>
    <property type="project" value="UniProtKB-UniRule"/>
</dbReference>
<dbReference type="SUPFAM" id="SSF53098">
    <property type="entry name" value="Ribonuclease H-like"/>
    <property type="match status" value="1"/>
</dbReference>
<dbReference type="GO" id="GO:0004518">
    <property type="term" value="F:nuclease activity"/>
    <property type="evidence" value="ECO:0007669"/>
    <property type="project" value="UniProtKB-KW"/>
</dbReference>
<protein>
    <recommendedName>
        <fullName evidence="1">Putative pre-16S rRNA nuclease</fullName>
        <ecNumber evidence="1">3.1.-.-</ecNumber>
    </recommendedName>
</protein>
<dbReference type="AlphaFoldDB" id="A0AAU7QTH2"/>
<dbReference type="PANTHER" id="PTHR33317:SF4">
    <property type="entry name" value="POLYNUCLEOTIDYL TRANSFERASE, RIBONUCLEASE H-LIKE SUPERFAMILY PROTEIN"/>
    <property type="match status" value="1"/>
</dbReference>
<organism evidence="2">
    <name type="scientific">Candidatus Shikimatogenerans sp. Tser</name>
    <dbReference type="NCBI Taxonomy" id="3158568"/>
    <lineage>
        <taxon>Bacteria</taxon>
        <taxon>Pseudomonadati</taxon>
        <taxon>Bacteroidota</taxon>
        <taxon>Flavobacteriia</taxon>
        <taxon>Flavobacteriales</taxon>
        <taxon>Candidatus Shikimatogenerans</taxon>
    </lineage>
</organism>
<dbReference type="PANTHER" id="PTHR33317">
    <property type="entry name" value="POLYNUCLEOTIDYL TRANSFERASE, RIBONUCLEASE H-LIKE SUPERFAMILY PROTEIN"/>
    <property type="match status" value="1"/>
</dbReference>
<comment type="subcellular location">
    <subcellularLocation>
        <location evidence="1">Cytoplasm</location>
    </subcellularLocation>
</comment>
<gene>
    <name evidence="2" type="primary">ruvX</name>
    <name evidence="2" type="ORF">ABNO52_00265</name>
</gene>
<dbReference type="GO" id="GO:0005829">
    <property type="term" value="C:cytosol"/>
    <property type="evidence" value="ECO:0007669"/>
    <property type="project" value="TreeGrafter"/>
</dbReference>
<evidence type="ECO:0000256" key="1">
    <source>
        <dbReference type="HAMAP-Rule" id="MF_00651"/>
    </source>
</evidence>
<dbReference type="InterPro" id="IPR037027">
    <property type="entry name" value="YqgF/RNaseH-like_dom_sf"/>
</dbReference>
<dbReference type="EC" id="3.1.-.-" evidence="1"/>
<keyword evidence="1" id="KW-0540">Nuclease</keyword>
<proteinExistence type="inferred from homology"/>
<dbReference type="InterPro" id="IPR005227">
    <property type="entry name" value="YqgF"/>
</dbReference>
<keyword evidence="1" id="KW-0690">Ribosome biogenesis</keyword>
<evidence type="ECO:0000313" key="2">
    <source>
        <dbReference type="EMBL" id="XBT18220.1"/>
    </source>
</evidence>
<comment type="similarity">
    <text evidence="1">Belongs to the YqgF HJR family.</text>
</comment>
<dbReference type="HAMAP" id="MF_00651">
    <property type="entry name" value="Nuclease_YqgF"/>
    <property type="match status" value="1"/>
</dbReference>
<reference evidence="2" key="1">
    <citation type="submission" date="2024-06" db="EMBL/GenBank/DDBJ databases">
        <title>Diversity, functionality, and evolutionary history of bacterial symbionts in false click beetles (Coleoptera, Throscidae).</title>
        <authorList>
            <person name="Wierz J.C."/>
            <person name="Malm H."/>
            <person name="Kaltenpoth M."/>
            <person name="Engl T."/>
        </authorList>
    </citation>
    <scope>NUCLEOTIDE SEQUENCE</scope>
    <source>
        <strain evidence="2">Tser</strain>
    </source>
</reference>
<comment type="function">
    <text evidence="1">Could be a nuclease involved in processing of the 5'-end of pre-16S rRNA.</text>
</comment>
<accession>A0AAU7QTH2</accession>
<keyword evidence="1" id="KW-0378">Hydrolase</keyword>
<dbReference type="Gene3D" id="3.30.420.140">
    <property type="entry name" value="YqgF/RNase H-like domain"/>
    <property type="match status" value="1"/>
</dbReference>
<dbReference type="Pfam" id="PF03652">
    <property type="entry name" value="RuvX"/>
    <property type="match status" value="1"/>
</dbReference>
<dbReference type="GO" id="GO:0000967">
    <property type="term" value="P:rRNA 5'-end processing"/>
    <property type="evidence" value="ECO:0007669"/>
    <property type="project" value="UniProtKB-UniRule"/>
</dbReference>
<name>A0AAU7QTH2_9FLAO</name>